<dbReference type="EMBL" id="KV784357">
    <property type="protein sequence ID" value="OEU18127.1"/>
    <property type="molecule type" value="Genomic_DNA"/>
</dbReference>
<dbReference type="AlphaFoldDB" id="A0A1E7FJ01"/>
<dbReference type="InParanoid" id="A0A1E7FJ01"/>
<dbReference type="InterPro" id="IPR001841">
    <property type="entry name" value="Znf_RING"/>
</dbReference>
<dbReference type="KEGG" id="fcy:FRACYDRAFT_238561"/>
<protein>
    <recommendedName>
        <fullName evidence="3">RING-type domain-containing protein</fullName>
    </recommendedName>
</protein>
<evidence type="ECO:0000313" key="4">
    <source>
        <dbReference type="EMBL" id="OEU18127.1"/>
    </source>
</evidence>
<evidence type="ECO:0000256" key="2">
    <source>
        <dbReference type="SAM" id="MobiDB-lite"/>
    </source>
</evidence>
<organism evidence="4 5">
    <name type="scientific">Fragilariopsis cylindrus CCMP1102</name>
    <dbReference type="NCBI Taxonomy" id="635003"/>
    <lineage>
        <taxon>Eukaryota</taxon>
        <taxon>Sar</taxon>
        <taxon>Stramenopiles</taxon>
        <taxon>Ochrophyta</taxon>
        <taxon>Bacillariophyta</taxon>
        <taxon>Bacillariophyceae</taxon>
        <taxon>Bacillariophycidae</taxon>
        <taxon>Bacillariales</taxon>
        <taxon>Bacillariaceae</taxon>
        <taxon>Fragilariopsis</taxon>
    </lineage>
</organism>
<evidence type="ECO:0000256" key="1">
    <source>
        <dbReference type="PROSITE-ProRule" id="PRU00175"/>
    </source>
</evidence>
<evidence type="ECO:0000259" key="3">
    <source>
        <dbReference type="PROSITE" id="PS50089"/>
    </source>
</evidence>
<dbReference type="PROSITE" id="PS50089">
    <property type="entry name" value="ZF_RING_2"/>
    <property type="match status" value="1"/>
</dbReference>
<dbReference type="InterPro" id="IPR013083">
    <property type="entry name" value="Znf_RING/FYVE/PHD"/>
</dbReference>
<dbReference type="GO" id="GO:0008270">
    <property type="term" value="F:zinc ion binding"/>
    <property type="evidence" value="ECO:0007669"/>
    <property type="project" value="UniProtKB-KW"/>
</dbReference>
<dbReference type="SUPFAM" id="SSF57850">
    <property type="entry name" value="RING/U-box"/>
    <property type="match status" value="1"/>
</dbReference>
<feature type="domain" description="RING-type" evidence="3">
    <location>
        <begin position="12"/>
        <end position="64"/>
    </location>
</feature>
<dbReference type="Gene3D" id="3.30.40.10">
    <property type="entry name" value="Zinc/RING finger domain, C3HC4 (zinc finger)"/>
    <property type="match status" value="1"/>
</dbReference>
<keyword evidence="1" id="KW-0479">Metal-binding</keyword>
<gene>
    <name evidence="4" type="ORF">FRACYDRAFT_238561</name>
</gene>
<reference evidence="4 5" key="1">
    <citation type="submission" date="2016-09" db="EMBL/GenBank/DDBJ databases">
        <title>Extensive genetic diversity and differential bi-allelic expression allows diatom success in the polar Southern Ocean.</title>
        <authorList>
            <consortium name="DOE Joint Genome Institute"/>
            <person name="Mock T."/>
            <person name="Otillar R.P."/>
            <person name="Strauss J."/>
            <person name="Dupont C."/>
            <person name="Frickenhaus S."/>
            <person name="Maumus F."/>
            <person name="Mcmullan M."/>
            <person name="Sanges R."/>
            <person name="Schmutz J."/>
            <person name="Toseland A."/>
            <person name="Valas R."/>
            <person name="Veluchamy A."/>
            <person name="Ward B.J."/>
            <person name="Allen A."/>
            <person name="Barry K."/>
            <person name="Falciatore A."/>
            <person name="Ferrante M."/>
            <person name="Fortunato A.E."/>
            <person name="Gloeckner G."/>
            <person name="Gruber A."/>
            <person name="Hipkin R."/>
            <person name="Janech M."/>
            <person name="Kroth P."/>
            <person name="Leese F."/>
            <person name="Lindquist E."/>
            <person name="Lyon B.R."/>
            <person name="Martin J."/>
            <person name="Mayer C."/>
            <person name="Parker M."/>
            <person name="Quesneville H."/>
            <person name="Raymond J."/>
            <person name="Uhlig C."/>
            <person name="Valentin K.U."/>
            <person name="Worden A.Z."/>
            <person name="Armbrust E.V."/>
            <person name="Bowler C."/>
            <person name="Green B."/>
            <person name="Moulton V."/>
            <person name="Van Oosterhout C."/>
            <person name="Grigoriev I."/>
        </authorList>
    </citation>
    <scope>NUCLEOTIDE SEQUENCE [LARGE SCALE GENOMIC DNA]</scope>
    <source>
        <strain evidence="4 5">CCMP1102</strain>
    </source>
</reference>
<dbReference type="SMART" id="SM00184">
    <property type="entry name" value="RING"/>
    <property type="match status" value="1"/>
</dbReference>
<keyword evidence="5" id="KW-1185">Reference proteome</keyword>
<keyword evidence="1" id="KW-0863">Zinc-finger</keyword>
<accession>A0A1E7FJ01</accession>
<feature type="region of interest" description="Disordered" evidence="2">
    <location>
        <begin position="112"/>
        <end position="131"/>
    </location>
</feature>
<dbReference type="OrthoDB" id="8065870at2759"/>
<dbReference type="Pfam" id="PF13639">
    <property type="entry name" value="zf-RING_2"/>
    <property type="match status" value="1"/>
</dbReference>
<keyword evidence="1" id="KW-0862">Zinc</keyword>
<name>A0A1E7FJ01_9STRA</name>
<evidence type="ECO:0000313" key="5">
    <source>
        <dbReference type="Proteomes" id="UP000095751"/>
    </source>
</evidence>
<proteinExistence type="predicted"/>
<sequence length="131" mass="14377">MSSSESVPPPMCAICLENLPGQKDYCKTSCGHEFHLSCMLTYGIYKKGALRSVEATSVMCPLCRKELHRRENNRNCWNIEPQFHTGAAILLSNIVHTTALIVVSVGPVQSSSVHESTNVPKAYAADPEVDK</sequence>
<dbReference type="Proteomes" id="UP000095751">
    <property type="component" value="Unassembled WGS sequence"/>
</dbReference>